<protein>
    <submittedName>
        <fullName evidence="2">Uncharacterized protein</fullName>
    </submittedName>
</protein>
<evidence type="ECO:0000256" key="1">
    <source>
        <dbReference type="SAM" id="MobiDB-lite"/>
    </source>
</evidence>
<gene>
    <name evidence="2" type="ORF">COCNU_10G005450</name>
</gene>
<feature type="region of interest" description="Disordered" evidence="1">
    <location>
        <begin position="105"/>
        <end position="130"/>
    </location>
</feature>
<feature type="compositionally biased region" description="Polar residues" evidence="1">
    <location>
        <begin position="10"/>
        <end position="21"/>
    </location>
</feature>
<feature type="compositionally biased region" description="Acidic residues" evidence="1">
    <location>
        <begin position="118"/>
        <end position="130"/>
    </location>
</feature>
<keyword evidence="3" id="KW-1185">Reference proteome</keyword>
<evidence type="ECO:0000313" key="2">
    <source>
        <dbReference type="EMBL" id="KAG1362326.1"/>
    </source>
</evidence>
<accession>A0A8K0ILZ5</accession>
<dbReference type="AlphaFoldDB" id="A0A8K0ILZ5"/>
<sequence>MSTFHLLETPATTPLSPTLQCPDQPLPPPTASRILENSGASFRPPTSPKPRPATLLTSAPRLHMAHLLKPPAMRYAIYIIERYGDDPSSQSLLNLEGWLSAIEGDAGISTSHPPATGEEQEVEEVDDDED</sequence>
<reference evidence="2" key="1">
    <citation type="journal article" date="2017" name="Gigascience">
        <title>The genome draft of coconut (Cocos nucifera).</title>
        <authorList>
            <person name="Xiao Y."/>
            <person name="Xu P."/>
            <person name="Fan H."/>
            <person name="Baudouin L."/>
            <person name="Xia W."/>
            <person name="Bocs S."/>
            <person name="Xu J."/>
            <person name="Li Q."/>
            <person name="Guo A."/>
            <person name="Zhou L."/>
            <person name="Li J."/>
            <person name="Wu Y."/>
            <person name="Ma Z."/>
            <person name="Armero A."/>
            <person name="Issali A.E."/>
            <person name="Liu N."/>
            <person name="Peng M."/>
            <person name="Yang Y."/>
        </authorList>
    </citation>
    <scope>NUCLEOTIDE SEQUENCE</scope>
    <source>
        <tissue evidence="2">Spear leaf of Hainan Tall coconut</tissue>
    </source>
</reference>
<proteinExistence type="predicted"/>
<organism evidence="2 3">
    <name type="scientific">Cocos nucifera</name>
    <name type="common">Coconut palm</name>
    <dbReference type="NCBI Taxonomy" id="13894"/>
    <lineage>
        <taxon>Eukaryota</taxon>
        <taxon>Viridiplantae</taxon>
        <taxon>Streptophyta</taxon>
        <taxon>Embryophyta</taxon>
        <taxon>Tracheophyta</taxon>
        <taxon>Spermatophyta</taxon>
        <taxon>Magnoliopsida</taxon>
        <taxon>Liliopsida</taxon>
        <taxon>Arecaceae</taxon>
        <taxon>Arecoideae</taxon>
        <taxon>Cocoseae</taxon>
        <taxon>Attaleinae</taxon>
        <taxon>Cocos</taxon>
    </lineage>
</organism>
<reference evidence="2" key="2">
    <citation type="submission" date="2019-07" db="EMBL/GenBank/DDBJ databases">
        <authorList>
            <person name="Yang Y."/>
            <person name="Bocs S."/>
            <person name="Baudouin L."/>
        </authorList>
    </citation>
    <scope>NUCLEOTIDE SEQUENCE</scope>
    <source>
        <tissue evidence="2">Spear leaf of Hainan Tall coconut</tissue>
    </source>
</reference>
<evidence type="ECO:0000313" key="3">
    <source>
        <dbReference type="Proteomes" id="UP000797356"/>
    </source>
</evidence>
<name>A0A8K0ILZ5_COCNU</name>
<feature type="region of interest" description="Disordered" evidence="1">
    <location>
        <begin position="1"/>
        <end position="54"/>
    </location>
</feature>
<dbReference type="EMBL" id="CM017881">
    <property type="protein sequence ID" value="KAG1362326.1"/>
    <property type="molecule type" value="Genomic_DNA"/>
</dbReference>
<dbReference type="Proteomes" id="UP000797356">
    <property type="component" value="Chromosome 10"/>
</dbReference>
<comment type="caution">
    <text evidence="2">The sequence shown here is derived from an EMBL/GenBank/DDBJ whole genome shotgun (WGS) entry which is preliminary data.</text>
</comment>